<protein>
    <submittedName>
        <fullName evidence="1">Uncharacterized protein</fullName>
    </submittedName>
</protein>
<sequence>MSESFSSSSNPCKSVAKMHVLPTLGETLSSKSDYLYEVDVIPNVNLMYSTYLPQLNPYSAFAEKTFFPW</sequence>
<gene>
    <name evidence="1" type="ORF">R3W88_032142</name>
</gene>
<accession>A0AAV9LNA5</accession>
<dbReference type="EMBL" id="JAWPEI010000005">
    <property type="protein sequence ID" value="KAK4727225.1"/>
    <property type="molecule type" value="Genomic_DNA"/>
</dbReference>
<evidence type="ECO:0000313" key="1">
    <source>
        <dbReference type="EMBL" id="KAK4727225.1"/>
    </source>
</evidence>
<comment type="caution">
    <text evidence="1">The sequence shown here is derived from an EMBL/GenBank/DDBJ whole genome shotgun (WGS) entry which is preliminary data.</text>
</comment>
<evidence type="ECO:0000313" key="2">
    <source>
        <dbReference type="Proteomes" id="UP001311915"/>
    </source>
</evidence>
<name>A0AAV9LNA5_9SOLN</name>
<keyword evidence="2" id="KW-1185">Reference proteome</keyword>
<proteinExistence type="predicted"/>
<organism evidence="1 2">
    <name type="scientific">Solanum pinnatisectum</name>
    <name type="common">tansyleaf nightshade</name>
    <dbReference type="NCBI Taxonomy" id="50273"/>
    <lineage>
        <taxon>Eukaryota</taxon>
        <taxon>Viridiplantae</taxon>
        <taxon>Streptophyta</taxon>
        <taxon>Embryophyta</taxon>
        <taxon>Tracheophyta</taxon>
        <taxon>Spermatophyta</taxon>
        <taxon>Magnoliopsida</taxon>
        <taxon>eudicotyledons</taxon>
        <taxon>Gunneridae</taxon>
        <taxon>Pentapetalae</taxon>
        <taxon>asterids</taxon>
        <taxon>lamiids</taxon>
        <taxon>Solanales</taxon>
        <taxon>Solanaceae</taxon>
        <taxon>Solanoideae</taxon>
        <taxon>Solaneae</taxon>
        <taxon>Solanum</taxon>
    </lineage>
</organism>
<dbReference type="Proteomes" id="UP001311915">
    <property type="component" value="Unassembled WGS sequence"/>
</dbReference>
<reference evidence="1 2" key="1">
    <citation type="submission" date="2023-10" db="EMBL/GenBank/DDBJ databases">
        <title>Genome-Wide Identification Analysis in wild type Solanum Pinnatisectum Reveals Some Genes Defensing Phytophthora Infestans.</title>
        <authorList>
            <person name="Sun C."/>
        </authorList>
    </citation>
    <scope>NUCLEOTIDE SEQUENCE [LARGE SCALE GENOMIC DNA]</scope>
    <source>
        <strain evidence="1">LQN</strain>
        <tissue evidence="1">Leaf</tissue>
    </source>
</reference>
<dbReference type="AlphaFoldDB" id="A0AAV9LNA5"/>